<accession>A6YFJ7</accession>
<dbReference type="RefSeq" id="WP_012311533.1">
    <property type="nucleotide sequence ID" value="NC_010494.1"/>
</dbReference>
<reference evidence="1" key="2">
    <citation type="journal article" date="2008" name="Plasmid">
        <title>Comparative analysis of eight Arthrobacter plasmids.</title>
        <authorList>
            <person name="Jerke K."/>
            <person name="Nakatsu C.H."/>
            <person name="Beasley F."/>
            <person name="Konopka A."/>
        </authorList>
    </citation>
    <scope>NUCLEOTIDE SEQUENCE</scope>
    <source>
        <strain evidence="1">AK-1</strain>
        <plasmid evidence="1">pSI-1</plasmid>
    </source>
</reference>
<sequence length="115" mass="12980">MTYEKVTVLEGFRSDIKLLPENCQRMAIQILLDIRDGRVSGLSLDESPKTGDLSDCYKVYFDPDPEFDNRGEWRFRLVYRILDDGAVAGVVVEGVSVGRRHGLDAYLRAVANLGR</sequence>
<evidence type="ECO:0000313" key="1">
    <source>
        <dbReference type="EMBL" id="ABR67001.1"/>
    </source>
</evidence>
<protein>
    <submittedName>
        <fullName evidence="1">Uncharacterized protein</fullName>
    </submittedName>
</protein>
<reference evidence="1" key="1">
    <citation type="submission" date="2007-03" db="EMBL/GenBank/DDBJ databases">
        <authorList>
            <person name="Jerke K.H."/>
            <person name="Nakatsu C.H."/>
            <person name="Konopka A.E."/>
        </authorList>
    </citation>
    <scope>NUCLEOTIDE SEQUENCE</scope>
    <source>
        <strain evidence="1">AK-1</strain>
        <plasmid evidence="1">pSI-1</plasmid>
    </source>
</reference>
<organism evidence="1">
    <name type="scientific">Arthrobacter sp. AK-1</name>
    <dbReference type="NCBI Taxonomy" id="415095"/>
    <lineage>
        <taxon>Bacteria</taxon>
        <taxon>Bacillati</taxon>
        <taxon>Actinomycetota</taxon>
        <taxon>Actinomycetes</taxon>
        <taxon>Micrococcales</taxon>
        <taxon>Micrococcaceae</taxon>
        <taxon>Arthrobacter</taxon>
    </lineage>
</organism>
<dbReference type="EMBL" id="EF495211">
    <property type="protein sequence ID" value="ABR67001.1"/>
    <property type="molecule type" value="Genomic_DNA"/>
</dbReference>
<geneLocation type="plasmid" evidence="1">
    <name>pSI-1</name>
</geneLocation>
<dbReference type="AlphaFoldDB" id="A6YFJ7"/>
<keyword evidence="1" id="KW-0614">Plasmid</keyword>
<proteinExistence type="predicted"/>
<name>A6YFJ7_9MICC</name>